<dbReference type="EMBL" id="UZWE01000019">
    <property type="protein sequence ID" value="VDS07312.1"/>
    <property type="molecule type" value="Genomic_DNA"/>
</dbReference>
<feature type="transmembrane region" description="Helical" evidence="8">
    <location>
        <begin position="276"/>
        <end position="301"/>
    </location>
</feature>
<protein>
    <submittedName>
        <fullName evidence="10">Sialic acid TRAP transporter permease protein SiaT</fullName>
    </submittedName>
</protein>
<feature type="transmembrane region" description="Helical" evidence="8">
    <location>
        <begin position="395"/>
        <end position="415"/>
    </location>
</feature>
<evidence type="ECO:0000256" key="1">
    <source>
        <dbReference type="ARBA" id="ARBA00004429"/>
    </source>
</evidence>
<dbReference type="AlphaFoldDB" id="A0A3S4DU50"/>
<evidence type="ECO:0000259" key="9">
    <source>
        <dbReference type="Pfam" id="PF06808"/>
    </source>
</evidence>
<evidence type="ECO:0000256" key="4">
    <source>
        <dbReference type="ARBA" id="ARBA00022692"/>
    </source>
</evidence>
<proteinExistence type="predicted"/>
<comment type="subcellular location">
    <subcellularLocation>
        <location evidence="1 7">Cell inner membrane</location>
        <topology evidence="1 7">Multi-pass membrane protein</topology>
    </subcellularLocation>
</comment>
<sequence length="416" mass="42021">MEMIGFAAMAAVIAFLVLRMPVALSLLLAGGVGTALLGAGDRAWDQVAALLAAPDLAAVPLVVLLGNLAFYAGFATRVHDAAAVLLQDRRGGLAGAAILGCAGFAATCGSSVACAATMSRIAVPEMLRAGYDPRLAGASVAIGSTLGALLPPSMLLILWALLTGTPVAAMFLGALLPAALSLAGMIAVLSWWVRSDPQAAPPSRAVPMRRGTALRAVWPAPVLFGIILGGIWTGRLSAVAALAVCVAVTLAAAVLQHRLTAETLWAALRDSAMQAASILLILIGARLFLTVLDLSALSSLLVRDAGILPHLAAVALLTLACAVLGLLAEPAAILVLALPFALGIGGAHGLDPVWSGILLVKMVEIALILPPLGLNAVVVAAAVRDIPTGTVLAGLGRFLFLDLLVLAALALFPALA</sequence>
<dbReference type="InterPro" id="IPR004681">
    <property type="entry name" value="TRAP_DctM"/>
</dbReference>
<keyword evidence="4 8" id="KW-0812">Transmembrane</keyword>
<evidence type="ECO:0000313" key="10">
    <source>
        <dbReference type="EMBL" id="VDS07312.1"/>
    </source>
</evidence>
<evidence type="ECO:0000256" key="2">
    <source>
        <dbReference type="ARBA" id="ARBA00022475"/>
    </source>
</evidence>
<feature type="domain" description="TRAP C4-dicarboxylate transport system permease DctM subunit" evidence="9">
    <location>
        <begin position="10"/>
        <end position="415"/>
    </location>
</feature>
<feature type="transmembrane region" description="Helical" evidence="8">
    <location>
        <begin position="6"/>
        <end position="37"/>
    </location>
</feature>
<feature type="transmembrane region" description="Helical" evidence="8">
    <location>
        <begin position="213"/>
        <end position="232"/>
    </location>
</feature>
<name>A0A3S4DU50_9RHOB</name>
<feature type="transmembrane region" description="Helical" evidence="8">
    <location>
        <begin position="94"/>
        <end position="123"/>
    </location>
</feature>
<dbReference type="OrthoDB" id="9790209at2"/>
<dbReference type="RefSeq" id="WP_126153024.1">
    <property type="nucleotide sequence ID" value="NZ_UZWE01000019.1"/>
</dbReference>
<feature type="transmembrane region" description="Helical" evidence="8">
    <location>
        <begin position="49"/>
        <end position="74"/>
    </location>
</feature>
<gene>
    <name evidence="10" type="primary">siaT_2</name>
    <name evidence="10" type="ORF">PARHAE_00487</name>
</gene>
<evidence type="ECO:0000256" key="3">
    <source>
        <dbReference type="ARBA" id="ARBA00022519"/>
    </source>
</evidence>
<organism evidence="10 11">
    <name type="scientific">Paracoccus haematequi</name>
    <dbReference type="NCBI Taxonomy" id="2491866"/>
    <lineage>
        <taxon>Bacteria</taxon>
        <taxon>Pseudomonadati</taxon>
        <taxon>Pseudomonadota</taxon>
        <taxon>Alphaproteobacteria</taxon>
        <taxon>Rhodobacterales</taxon>
        <taxon>Paracoccaceae</taxon>
        <taxon>Paracoccus</taxon>
    </lineage>
</organism>
<dbReference type="PANTHER" id="PTHR33362:SF5">
    <property type="entry name" value="C4-DICARBOXYLATE TRAP TRANSPORTER LARGE PERMEASE PROTEIN DCTM"/>
    <property type="match status" value="1"/>
</dbReference>
<dbReference type="GO" id="GO:0022857">
    <property type="term" value="F:transmembrane transporter activity"/>
    <property type="evidence" value="ECO:0007669"/>
    <property type="project" value="UniProtKB-UniRule"/>
</dbReference>
<feature type="transmembrane region" description="Helical" evidence="8">
    <location>
        <begin position="362"/>
        <end position="383"/>
    </location>
</feature>
<feature type="transmembrane region" description="Helical" evidence="8">
    <location>
        <begin position="332"/>
        <end position="350"/>
    </location>
</feature>
<feature type="transmembrane region" description="Helical" evidence="8">
    <location>
        <begin position="238"/>
        <end position="255"/>
    </location>
</feature>
<evidence type="ECO:0000256" key="5">
    <source>
        <dbReference type="ARBA" id="ARBA00022989"/>
    </source>
</evidence>
<keyword evidence="11" id="KW-1185">Reference proteome</keyword>
<evidence type="ECO:0000313" key="11">
    <source>
        <dbReference type="Proteomes" id="UP000270743"/>
    </source>
</evidence>
<feature type="transmembrane region" description="Helical" evidence="8">
    <location>
        <begin position="135"/>
        <end position="162"/>
    </location>
</feature>
<dbReference type="PANTHER" id="PTHR33362">
    <property type="entry name" value="SIALIC ACID TRAP TRANSPORTER PERMEASE PROTEIN SIAT-RELATED"/>
    <property type="match status" value="1"/>
</dbReference>
<feature type="transmembrane region" description="Helical" evidence="8">
    <location>
        <begin position="168"/>
        <end position="193"/>
    </location>
</feature>
<dbReference type="InterPro" id="IPR010656">
    <property type="entry name" value="DctM"/>
</dbReference>
<keyword evidence="7" id="KW-0813">Transport</keyword>
<accession>A0A3S4DU50</accession>
<dbReference type="Proteomes" id="UP000270743">
    <property type="component" value="Unassembled WGS sequence"/>
</dbReference>
<evidence type="ECO:0000256" key="7">
    <source>
        <dbReference type="RuleBase" id="RU369079"/>
    </source>
</evidence>
<keyword evidence="3 7" id="KW-0997">Cell inner membrane</keyword>
<dbReference type="Pfam" id="PF06808">
    <property type="entry name" value="DctM"/>
    <property type="match status" value="1"/>
</dbReference>
<evidence type="ECO:0000256" key="8">
    <source>
        <dbReference type="SAM" id="Phobius"/>
    </source>
</evidence>
<keyword evidence="5 8" id="KW-1133">Transmembrane helix</keyword>
<dbReference type="GO" id="GO:0005886">
    <property type="term" value="C:plasma membrane"/>
    <property type="evidence" value="ECO:0007669"/>
    <property type="project" value="UniProtKB-SubCell"/>
</dbReference>
<feature type="transmembrane region" description="Helical" evidence="8">
    <location>
        <begin position="307"/>
        <end position="327"/>
    </location>
</feature>
<keyword evidence="2" id="KW-1003">Cell membrane</keyword>
<comment type="function">
    <text evidence="7">Part of the tripartite ATP-independent periplasmic (TRAP) transport system.</text>
</comment>
<evidence type="ECO:0000256" key="6">
    <source>
        <dbReference type="ARBA" id="ARBA00023136"/>
    </source>
</evidence>
<keyword evidence="6 8" id="KW-0472">Membrane</keyword>
<reference evidence="10 11" key="1">
    <citation type="submission" date="2018-12" db="EMBL/GenBank/DDBJ databases">
        <authorList>
            <person name="Criscuolo A."/>
        </authorList>
    </citation>
    <scope>NUCLEOTIDE SEQUENCE [LARGE SCALE GENOMIC DNA]</scope>
    <source>
        <strain evidence="10">ACIP1116241</strain>
    </source>
</reference>